<evidence type="ECO:0000313" key="21">
    <source>
        <dbReference type="Proteomes" id="UP000694562"/>
    </source>
</evidence>
<proteinExistence type="inferred from homology"/>
<evidence type="ECO:0000256" key="11">
    <source>
        <dbReference type="ARBA" id="ARBA00022729"/>
    </source>
</evidence>
<dbReference type="FunFam" id="2.60.40.4100:FF:000002">
    <property type="entry name" value="Zona pellucida sperm-binding protein 3"/>
    <property type="match status" value="1"/>
</dbReference>
<evidence type="ECO:0000256" key="9">
    <source>
        <dbReference type="ARBA" id="ARBA00022685"/>
    </source>
</evidence>
<dbReference type="AlphaFoldDB" id="A0A8C4UDH9"/>
<feature type="transmembrane region" description="Helical" evidence="17">
    <location>
        <begin position="500"/>
        <end position="523"/>
    </location>
</feature>
<evidence type="ECO:0000256" key="15">
    <source>
        <dbReference type="ARBA" id="ARBA00023180"/>
    </source>
</evidence>
<organism evidence="20 21">
    <name type="scientific">Falco tinnunculus</name>
    <name type="common">Common kestrel</name>
    <dbReference type="NCBI Taxonomy" id="100819"/>
    <lineage>
        <taxon>Eukaryota</taxon>
        <taxon>Metazoa</taxon>
        <taxon>Chordata</taxon>
        <taxon>Craniata</taxon>
        <taxon>Vertebrata</taxon>
        <taxon>Euteleostomi</taxon>
        <taxon>Archelosauria</taxon>
        <taxon>Archosauria</taxon>
        <taxon>Dinosauria</taxon>
        <taxon>Saurischia</taxon>
        <taxon>Theropoda</taxon>
        <taxon>Coelurosauria</taxon>
        <taxon>Aves</taxon>
        <taxon>Neognathae</taxon>
        <taxon>Neoaves</taxon>
        <taxon>Telluraves</taxon>
        <taxon>Australaves</taxon>
        <taxon>Falconiformes</taxon>
        <taxon>Falconidae</taxon>
        <taxon>Falco</taxon>
    </lineage>
</organism>
<keyword evidence="9" id="KW-0165">Cleavage on pair of basic residues</keyword>
<comment type="similarity">
    <text evidence="4">Belongs to the ZP domain family. ZPC subfamily.</text>
</comment>
<reference evidence="20" key="1">
    <citation type="submission" date="2025-08" db="UniProtKB">
        <authorList>
            <consortium name="Ensembl"/>
        </authorList>
    </citation>
    <scope>IDENTIFICATION</scope>
</reference>
<feature type="transmembrane region" description="Helical" evidence="17">
    <location>
        <begin position="419"/>
        <end position="443"/>
    </location>
</feature>
<dbReference type="PRINTS" id="PR00023">
    <property type="entry name" value="ZPELLUCIDA"/>
</dbReference>
<dbReference type="InterPro" id="IPR055356">
    <property type="entry name" value="ZP-N"/>
</dbReference>
<feature type="domain" description="ZP" evidence="19">
    <location>
        <begin position="26"/>
        <end position="276"/>
    </location>
</feature>
<evidence type="ECO:0000256" key="16">
    <source>
        <dbReference type="ARBA" id="ARBA00030824"/>
    </source>
</evidence>
<feature type="transmembrane region" description="Helical" evidence="17">
    <location>
        <begin position="392"/>
        <end position="412"/>
    </location>
</feature>
<evidence type="ECO:0000256" key="17">
    <source>
        <dbReference type="SAM" id="Phobius"/>
    </source>
</evidence>
<dbReference type="InterPro" id="IPR048290">
    <property type="entry name" value="ZP_chr"/>
</dbReference>
<evidence type="ECO:0000256" key="6">
    <source>
        <dbReference type="ARBA" id="ARBA00022475"/>
    </source>
</evidence>
<accession>A0A8C4UDH9</accession>
<evidence type="ECO:0000256" key="1">
    <source>
        <dbReference type="ARBA" id="ARBA00004141"/>
    </source>
</evidence>
<evidence type="ECO:0000256" key="5">
    <source>
        <dbReference type="ARBA" id="ARBA00017980"/>
    </source>
</evidence>
<keyword evidence="21" id="KW-1185">Reference proteome</keyword>
<evidence type="ECO:0000256" key="7">
    <source>
        <dbReference type="ARBA" id="ARBA00022525"/>
    </source>
</evidence>
<dbReference type="GO" id="GO:0035803">
    <property type="term" value="P:egg coat formation"/>
    <property type="evidence" value="ECO:0007669"/>
    <property type="project" value="TreeGrafter"/>
</dbReference>
<evidence type="ECO:0000256" key="4">
    <source>
        <dbReference type="ARBA" id="ARBA00006735"/>
    </source>
</evidence>
<evidence type="ECO:0000256" key="8">
    <source>
        <dbReference type="ARBA" id="ARBA00022530"/>
    </source>
</evidence>
<keyword evidence="12 17" id="KW-1133">Transmembrane helix</keyword>
<evidence type="ECO:0000256" key="2">
    <source>
        <dbReference type="ARBA" id="ARBA00004251"/>
    </source>
</evidence>
<evidence type="ECO:0000259" key="19">
    <source>
        <dbReference type="PROSITE" id="PS51034"/>
    </source>
</evidence>
<keyword evidence="8" id="KW-0272">Extracellular matrix</keyword>
<feature type="signal peptide" evidence="18">
    <location>
        <begin position="1"/>
        <end position="18"/>
    </location>
</feature>
<reference evidence="20" key="2">
    <citation type="submission" date="2025-09" db="UniProtKB">
        <authorList>
            <consortium name="Ensembl"/>
        </authorList>
    </citation>
    <scope>IDENTIFICATION</scope>
</reference>
<evidence type="ECO:0000256" key="14">
    <source>
        <dbReference type="ARBA" id="ARBA00023157"/>
    </source>
</evidence>
<dbReference type="PROSITE" id="PS51034">
    <property type="entry name" value="ZP_2"/>
    <property type="match status" value="1"/>
</dbReference>
<dbReference type="GO" id="GO:0005886">
    <property type="term" value="C:plasma membrane"/>
    <property type="evidence" value="ECO:0007669"/>
    <property type="project" value="UniProtKB-SubCell"/>
</dbReference>
<dbReference type="FunFam" id="2.60.40.3210:FF:000001">
    <property type="entry name" value="Zona pellucida sperm-binding protein 3"/>
    <property type="match status" value="1"/>
</dbReference>
<dbReference type="GO" id="GO:2000344">
    <property type="term" value="P:positive regulation of acrosome reaction"/>
    <property type="evidence" value="ECO:0007669"/>
    <property type="project" value="TreeGrafter"/>
</dbReference>
<keyword evidence="14" id="KW-1015">Disulfide bond</keyword>
<protein>
    <recommendedName>
        <fullName evidence="5">Zona pellucida sperm-binding protein 3</fullName>
    </recommendedName>
    <alternativeName>
        <fullName evidence="16">Zona pellucida glycoprotein 3</fullName>
    </alternativeName>
</protein>
<dbReference type="InterPro" id="IPR055355">
    <property type="entry name" value="ZP-C"/>
</dbReference>
<name>A0A8C4UDH9_FALTI</name>
<dbReference type="Pfam" id="PF00100">
    <property type="entry name" value="Zona_pellucida"/>
    <property type="match status" value="1"/>
</dbReference>
<dbReference type="Pfam" id="PF04103">
    <property type="entry name" value="CD20"/>
    <property type="match status" value="1"/>
</dbReference>
<dbReference type="Gene3D" id="2.60.40.3210">
    <property type="entry name" value="Zona pellucida, ZP-N domain"/>
    <property type="match status" value="1"/>
</dbReference>
<dbReference type="PANTHER" id="PTHR11576:SF2">
    <property type="entry name" value="ZONA PELLUCIDA SPERM-BINDING PROTEIN 3"/>
    <property type="match status" value="1"/>
</dbReference>
<keyword evidence="6" id="KW-1003">Cell membrane</keyword>
<dbReference type="Proteomes" id="UP000694562">
    <property type="component" value="Unplaced"/>
</dbReference>
<dbReference type="InterPro" id="IPR042235">
    <property type="entry name" value="ZP-C_dom"/>
</dbReference>
<dbReference type="PANTHER" id="PTHR11576">
    <property type="entry name" value="ZONA PELLUCIDA SPERM-BINDING PROTEIN 3"/>
    <property type="match status" value="1"/>
</dbReference>
<comment type="subcellular location">
    <subcellularLocation>
        <location evidence="2">Cell membrane</location>
        <topology evidence="2">Single-pass type I membrane protein</topology>
    </subcellularLocation>
    <subcellularLocation>
        <location evidence="1">Membrane</location>
        <topology evidence="1">Multi-pass membrane protein</topology>
    </subcellularLocation>
    <subcellularLocation>
        <location evidence="3">Secreted</location>
        <location evidence="3">Extracellular space</location>
        <location evidence="3">Extracellular matrix</location>
    </subcellularLocation>
</comment>
<evidence type="ECO:0000256" key="13">
    <source>
        <dbReference type="ARBA" id="ARBA00023136"/>
    </source>
</evidence>
<evidence type="ECO:0000313" key="20">
    <source>
        <dbReference type="Ensembl" id="ENSFTIP00000011578.1"/>
    </source>
</evidence>
<dbReference type="InterPro" id="IPR007237">
    <property type="entry name" value="CD20-like"/>
</dbReference>
<evidence type="ECO:0000256" key="12">
    <source>
        <dbReference type="ARBA" id="ARBA00022989"/>
    </source>
</evidence>
<evidence type="ECO:0000256" key="18">
    <source>
        <dbReference type="SAM" id="SignalP"/>
    </source>
</evidence>
<dbReference type="Gene3D" id="2.60.40.4100">
    <property type="entry name" value="Zona pellucida, ZP-C domain"/>
    <property type="match status" value="1"/>
</dbReference>
<dbReference type="Pfam" id="PF23344">
    <property type="entry name" value="ZP-N"/>
    <property type="match status" value="1"/>
</dbReference>
<keyword evidence="11 18" id="KW-0732">Signal</keyword>
<keyword evidence="15" id="KW-0325">Glycoprotein</keyword>
<dbReference type="GO" id="GO:0032190">
    <property type="term" value="F:acrosin binding"/>
    <property type="evidence" value="ECO:0007669"/>
    <property type="project" value="TreeGrafter"/>
</dbReference>
<dbReference type="OrthoDB" id="8951938at2759"/>
<keyword evidence="7" id="KW-0964">Secreted</keyword>
<keyword evidence="10 17" id="KW-0812">Transmembrane</keyword>
<dbReference type="GO" id="GO:0031012">
    <property type="term" value="C:extracellular matrix"/>
    <property type="evidence" value="ECO:0007669"/>
    <property type="project" value="TreeGrafter"/>
</dbReference>
<evidence type="ECO:0000256" key="10">
    <source>
        <dbReference type="ARBA" id="ARBA00022692"/>
    </source>
</evidence>
<feature type="chain" id="PRO_5034444113" description="Zona pellucida sperm-binding protein 3" evidence="18">
    <location>
        <begin position="19"/>
        <end position="567"/>
    </location>
</feature>
<dbReference type="GO" id="GO:0007339">
    <property type="term" value="P:binding of sperm to zona pellucida"/>
    <property type="evidence" value="ECO:0007669"/>
    <property type="project" value="TreeGrafter"/>
</dbReference>
<feature type="transmembrane region" description="Helical" evidence="17">
    <location>
        <begin position="458"/>
        <end position="479"/>
    </location>
</feature>
<sequence>MKAFARGFVLALVAAAWAQDALVSVTCGHTWLSVAVPAGLLGSRVTGGELTLGSSCGVTAADQDGYRLQHPLEGCGTTLQLLPDSIRYSNVLHYHPLAGGAVARARPFSLPVDCYYPRMGSVSSRAIQPTWVPFGSTIAHQRPLHFALDVYDSTWSSRLLQPTYSLGDLINIEASVRTDPRLPLRVFVDECVASPSAAAQLKYKVIADNGCLRDGQLGRSRFLPRRGDRFLRFQLDTFLFPNSSGSQIYLHCHLKAVAEGAASTAGKACSYDRVAAAWHSLDGADCSCCGSPAGCGGRRRRWLPGGMGKSGVPTSVGSMCPMRGACTHQCLMGFSLQGSLGKPASVSVPWGCSRLCLVRPPCPRSSRLHRSPARLCLTTPPSLWCGGRRGTLTIQIMTGFMYIGFGIVLTTLTSVYTSVFVIGEIPFLGGVSFIISGCLSIGAEKSPTECAVKGSQTMNIISAIFALLGIVAFIVDLNLNGLYRSSFDYYSYLIPLAGNGISIVLLIFTILEFCIAVATANFWCRATRLSSNEAMLIVPSTTRVDLAVPPADLPQPPSYTELAAPDV</sequence>
<dbReference type="SMART" id="SM00241">
    <property type="entry name" value="ZP"/>
    <property type="match status" value="1"/>
</dbReference>
<dbReference type="InterPro" id="IPR001507">
    <property type="entry name" value="ZP_dom"/>
</dbReference>
<keyword evidence="13 17" id="KW-0472">Membrane</keyword>
<dbReference type="Ensembl" id="ENSFTIT00000012076.1">
    <property type="protein sequence ID" value="ENSFTIP00000011578.1"/>
    <property type="gene ID" value="ENSFTIG00000007749.1"/>
</dbReference>
<evidence type="ECO:0000256" key="3">
    <source>
        <dbReference type="ARBA" id="ARBA00004498"/>
    </source>
</evidence>